<feature type="compositionally biased region" description="Basic and acidic residues" evidence="1">
    <location>
        <begin position="312"/>
        <end position="324"/>
    </location>
</feature>
<keyword evidence="3" id="KW-1185">Reference proteome</keyword>
<feature type="region of interest" description="Disordered" evidence="1">
    <location>
        <begin position="169"/>
        <end position="217"/>
    </location>
</feature>
<evidence type="ECO:0000313" key="3">
    <source>
        <dbReference type="Proteomes" id="UP000678499"/>
    </source>
</evidence>
<name>A0A7R9GCT5_9CRUS</name>
<evidence type="ECO:0000313" key="2">
    <source>
        <dbReference type="EMBL" id="CAD7277839.1"/>
    </source>
</evidence>
<organism evidence="2">
    <name type="scientific">Notodromas monacha</name>
    <dbReference type="NCBI Taxonomy" id="399045"/>
    <lineage>
        <taxon>Eukaryota</taxon>
        <taxon>Metazoa</taxon>
        <taxon>Ecdysozoa</taxon>
        <taxon>Arthropoda</taxon>
        <taxon>Crustacea</taxon>
        <taxon>Oligostraca</taxon>
        <taxon>Ostracoda</taxon>
        <taxon>Podocopa</taxon>
        <taxon>Podocopida</taxon>
        <taxon>Cypridocopina</taxon>
        <taxon>Cypridoidea</taxon>
        <taxon>Cyprididae</taxon>
        <taxon>Notodromas</taxon>
    </lineage>
</organism>
<proteinExistence type="predicted"/>
<feature type="region of interest" description="Disordered" evidence="1">
    <location>
        <begin position="1"/>
        <end position="20"/>
    </location>
</feature>
<protein>
    <submittedName>
        <fullName evidence="2">Uncharacterized protein</fullName>
    </submittedName>
</protein>
<dbReference type="AlphaFoldDB" id="A0A7R9GCT5"/>
<feature type="compositionally biased region" description="Polar residues" evidence="1">
    <location>
        <begin position="185"/>
        <end position="217"/>
    </location>
</feature>
<sequence>MEDVRGDKNDKSKHVLDLTRYPIPAERPSLVHRGYWRSPTNADAHQEGPLRSARNRESILQSYTSYGFAVTGRNNNNSTNGNVVENVPRSPRDRQRQDSGAGQGGVDGAGVASLRYILSRPGRSIRRISPMVQAPGVTPSVEEDRRAALDNLTLESSLDADFYEILSNPSIPSANDGEEADDEAGSTTTPVVNSPSAIANSSQPALASQTTDSTQWQSEEAVTRNRLLRWAAALPRHGVDAFTSFRPWRRPSMNAGGGGSSRAPTMTNNATFSVIDSSDTTTAARGEDPDDVYNAAIYDDSRVRRASRSRSCRRERSPADADDS</sequence>
<feature type="region of interest" description="Disordered" evidence="1">
    <location>
        <begin position="303"/>
        <end position="324"/>
    </location>
</feature>
<evidence type="ECO:0000256" key="1">
    <source>
        <dbReference type="SAM" id="MobiDB-lite"/>
    </source>
</evidence>
<dbReference type="EMBL" id="CAJPEX010001028">
    <property type="protein sequence ID" value="CAG0917991.1"/>
    <property type="molecule type" value="Genomic_DNA"/>
</dbReference>
<feature type="compositionally biased region" description="Basic and acidic residues" evidence="1">
    <location>
        <begin position="1"/>
        <end position="17"/>
    </location>
</feature>
<accession>A0A7R9GCT5</accession>
<dbReference type="Proteomes" id="UP000678499">
    <property type="component" value="Unassembled WGS sequence"/>
</dbReference>
<gene>
    <name evidence="2" type="ORF">NMOB1V02_LOCUS5560</name>
</gene>
<feature type="region of interest" description="Disordered" evidence="1">
    <location>
        <begin position="70"/>
        <end position="108"/>
    </location>
</feature>
<feature type="region of interest" description="Disordered" evidence="1">
    <location>
        <begin position="27"/>
        <end position="51"/>
    </location>
</feature>
<dbReference type="EMBL" id="OA883065">
    <property type="protein sequence ID" value="CAD7277839.1"/>
    <property type="molecule type" value="Genomic_DNA"/>
</dbReference>
<reference evidence="2" key="1">
    <citation type="submission" date="2020-11" db="EMBL/GenBank/DDBJ databases">
        <authorList>
            <person name="Tran Van P."/>
        </authorList>
    </citation>
    <scope>NUCLEOTIDE SEQUENCE</scope>
</reference>
<feature type="compositionally biased region" description="Low complexity" evidence="1">
    <location>
        <begin position="70"/>
        <end position="87"/>
    </location>
</feature>